<protein>
    <submittedName>
        <fullName evidence="9">GMC family oxidoreductase N-terminal domain-containing protein</fullName>
    </submittedName>
</protein>
<evidence type="ECO:0000259" key="8">
    <source>
        <dbReference type="PROSITE" id="PS00624"/>
    </source>
</evidence>
<feature type="binding site" evidence="5">
    <location>
        <position position="219"/>
    </location>
    <ligand>
        <name>FAD</name>
        <dbReference type="ChEBI" id="CHEBI:57692"/>
    </ligand>
</feature>
<evidence type="ECO:0000259" key="7">
    <source>
        <dbReference type="PROSITE" id="PS00623"/>
    </source>
</evidence>
<dbReference type="SUPFAM" id="SSF51905">
    <property type="entry name" value="FAD/NAD(P)-binding domain"/>
    <property type="match status" value="1"/>
</dbReference>
<evidence type="ECO:0000256" key="3">
    <source>
        <dbReference type="ARBA" id="ARBA00022630"/>
    </source>
</evidence>
<reference evidence="9" key="1">
    <citation type="submission" date="2021-07" db="EMBL/GenBank/DDBJ databases">
        <title>New genus and species of the family Alcaligenaceae.</title>
        <authorList>
            <person name="Hahn M.W."/>
        </authorList>
    </citation>
    <scope>NUCLEOTIDE SEQUENCE</scope>
    <source>
        <strain evidence="9">LF4-65</strain>
    </source>
</reference>
<name>A0A953N8K1_9BURK</name>
<evidence type="ECO:0000256" key="4">
    <source>
        <dbReference type="ARBA" id="ARBA00022827"/>
    </source>
</evidence>
<keyword evidence="3 6" id="KW-0285">Flavoprotein</keyword>
<evidence type="ECO:0000313" key="9">
    <source>
        <dbReference type="EMBL" id="MBZ1350816.1"/>
    </source>
</evidence>
<proteinExistence type="inferred from homology"/>
<keyword evidence="4 5" id="KW-0274">FAD</keyword>
<dbReference type="Gene3D" id="3.30.560.10">
    <property type="entry name" value="Glucose Oxidase, domain 3"/>
    <property type="match status" value="1"/>
</dbReference>
<dbReference type="GO" id="GO:0050660">
    <property type="term" value="F:flavin adenine dinucleotide binding"/>
    <property type="evidence" value="ECO:0007669"/>
    <property type="project" value="InterPro"/>
</dbReference>
<comment type="similarity">
    <text evidence="2 6">Belongs to the GMC oxidoreductase family.</text>
</comment>
<organism evidence="9 10">
    <name type="scientific">Zwartia hollandica</name>
    <dbReference type="NCBI Taxonomy" id="324606"/>
    <lineage>
        <taxon>Bacteria</taxon>
        <taxon>Pseudomonadati</taxon>
        <taxon>Pseudomonadota</taxon>
        <taxon>Betaproteobacteria</taxon>
        <taxon>Burkholderiales</taxon>
        <taxon>Alcaligenaceae</taxon>
        <taxon>Zwartia</taxon>
    </lineage>
</organism>
<evidence type="ECO:0000256" key="6">
    <source>
        <dbReference type="RuleBase" id="RU003968"/>
    </source>
</evidence>
<dbReference type="AlphaFoldDB" id="A0A953N8K1"/>
<dbReference type="PROSITE" id="PS00624">
    <property type="entry name" value="GMC_OXRED_2"/>
    <property type="match status" value="1"/>
</dbReference>
<dbReference type="Gene3D" id="3.50.50.60">
    <property type="entry name" value="FAD/NAD(P)-binding domain"/>
    <property type="match status" value="1"/>
</dbReference>
<sequence length="541" mass="58131">MKNTYDFVIIGAGSAGCVLANRLSADGSKTVLLLEAGPSDTNPWIKIPAGVPRIVADPTITWGYHSEPEPGLNGRRLHWPRGKTLGGSSSINGHVYMRGTPDDYNGWRDAGNPGWGWEDVLPHFKATECHFAGESALHGSQGELKVSALQEPQPASQAFVASAVNCGIEPNDDFNGLEQAGVGYVQLMIHRGVRSSAARSFLKPIRNRKNLTVEVNAFVERIVITGKRATGVRFEKNGEIIEVNAGEVLLSAGAINSPQILMLSGIGPADELVKHGITVTHPLPGVGQNLHDHVYVHAMAKVKPAFSVNHKICSNIRMIPDVLRYLVSRKGLLNSAAAQVALFAKSGVNSDKVDLQMQMRPFSMLGAGGMFQADNFPAITASCGLLHVHSAGSVSLKSADFRQAPSMFASYLTDPRDTAPLVFGLRLIRRIFSQAPFSEICTGEALPGPDRHTDEDLIAYCREQAQTMYHPVGTCRMGSDPLGVVDHRLRVHGIQGLRVVDASVMPKVPSGNTSAPVIMVADKAAGMILEDSRNSSQNLGY</sequence>
<dbReference type="InterPro" id="IPR007867">
    <property type="entry name" value="GMC_OxRtase_C"/>
</dbReference>
<dbReference type="PIRSF" id="PIRSF000137">
    <property type="entry name" value="Alcohol_oxidase"/>
    <property type="match status" value="1"/>
</dbReference>
<comment type="cofactor">
    <cofactor evidence="1 5">
        <name>FAD</name>
        <dbReference type="ChEBI" id="CHEBI:57692"/>
    </cofactor>
</comment>
<feature type="domain" description="Glucose-methanol-choline oxidoreductase N-terminal" evidence="7">
    <location>
        <begin position="82"/>
        <end position="105"/>
    </location>
</feature>
<dbReference type="PANTHER" id="PTHR11552">
    <property type="entry name" value="GLUCOSE-METHANOL-CHOLINE GMC OXIDOREDUCTASE"/>
    <property type="match status" value="1"/>
</dbReference>
<keyword evidence="10" id="KW-1185">Reference proteome</keyword>
<dbReference type="RefSeq" id="WP_259661224.1">
    <property type="nucleotide sequence ID" value="NZ_JAHXRI010000007.1"/>
</dbReference>
<dbReference type="SUPFAM" id="SSF54373">
    <property type="entry name" value="FAD-linked reductases, C-terminal domain"/>
    <property type="match status" value="1"/>
</dbReference>
<dbReference type="Pfam" id="PF00732">
    <property type="entry name" value="GMC_oxred_N"/>
    <property type="match status" value="1"/>
</dbReference>
<dbReference type="PROSITE" id="PS00623">
    <property type="entry name" value="GMC_OXRED_1"/>
    <property type="match status" value="1"/>
</dbReference>
<evidence type="ECO:0000256" key="1">
    <source>
        <dbReference type="ARBA" id="ARBA00001974"/>
    </source>
</evidence>
<dbReference type="Proteomes" id="UP000739565">
    <property type="component" value="Unassembled WGS sequence"/>
</dbReference>
<dbReference type="EMBL" id="JAHXRI010000007">
    <property type="protein sequence ID" value="MBZ1350816.1"/>
    <property type="molecule type" value="Genomic_DNA"/>
</dbReference>
<dbReference type="InterPro" id="IPR000172">
    <property type="entry name" value="GMC_OxRdtase_N"/>
</dbReference>
<comment type="caution">
    <text evidence="9">The sequence shown here is derived from an EMBL/GenBank/DDBJ whole genome shotgun (WGS) entry which is preliminary data.</text>
</comment>
<dbReference type="GO" id="GO:0016614">
    <property type="term" value="F:oxidoreductase activity, acting on CH-OH group of donors"/>
    <property type="evidence" value="ECO:0007669"/>
    <property type="project" value="InterPro"/>
</dbReference>
<feature type="binding site" evidence="5">
    <location>
        <begin position="92"/>
        <end position="95"/>
    </location>
    <ligand>
        <name>FAD</name>
        <dbReference type="ChEBI" id="CHEBI:57692"/>
    </ligand>
</feature>
<evidence type="ECO:0000256" key="5">
    <source>
        <dbReference type="PIRSR" id="PIRSR000137-2"/>
    </source>
</evidence>
<evidence type="ECO:0000313" key="10">
    <source>
        <dbReference type="Proteomes" id="UP000739565"/>
    </source>
</evidence>
<dbReference type="InterPro" id="IPR036188">
    <property type="entry name" value="FAD/NAD-bd_sf"/>
</dbReference>
<feature type="domain" description="Glucose-methanol-choline oxidoreductase N-terminal" evidence="8">
    <location>
        <begin position="253"/>
        <end position="267"/>
    </location>
</feature>
<dbReference type="Pfam" id="PF05199">
    <property type="entry name" value="GMC_oxred_C"/>
    <property type="match status" value="1"/>
</dbReference>
<dbReference type="PANTHER" id="PTHR11552:SF147">
    <property type="entry name" value="CHOLINE DEHYDROGENASE, MITOCHONDRIAL"/>
    <property type="match status" value="1"/>
</dbReference>
<dbReference type="InterPro" id="IPR012132">
    <property type="entry name" value="GMC_OxRdtase"/>
</dbReference>
<accession>A0A953N8K1</accession>
<evidence type="ECO:0000256" key="2">
    <source>
        <dbReference type="ARBA" id="ARBA00010790"/>
    </source>
</evidence>
<gene>
    <name evidence="9" type="ORF">KZZ10_09175</name>
</gene>
<dbReference type="PROSITE" id="PS51257">
    <property type="entry name" value="PROKAR_LIPOPROTEIN"/>
    <property type="match status" value="1"/>
</dbReference>